<evidence type="ECO:0000313" key="2">
    <source>
        <dbReference type="EnsemblMetazoa" id="Aqu2.1.42529_001"/>
    </source>
</evidence>
<dbReference type="InterPro" id="IPR029071">
    <property type="entry name" value="Ubiquitin-like_domsf"/>
</dbReference>
<dbReference type="Pfam" id="PF00240">
    <property type="entry name" value="ubiquitin"/>
    <property type="match status" value="1"/>
</dbReference>
<reference evidence="3" key="1">
    <citation type="journal article" date="2010" name="Nature">
        <title>The Amphimedon queenslandica genome and the evolution of animal complexity.</title>
        <authorList>
            <person name="Srivastava M."/>
            <person name="Simakov O."/>
            <person name="Chapman J."/>
            <person name="Fahey B."/>
            <person name="Gauthier M.E."/>
            <person name="Mitros T."/>
            <person name="Richards G.S."/>
            <person name="Conaco C."/>
            <person name="Dacre M."/>
            <person name="Hellsten U."/>
            <person name="Larroux C."/>
            <person name="Putnam N.H."/>
            <person name="Stanke M."/>
            <person name="Adamska M."/>
            <person name="Darling A."/>
            <person name="Degnan S.M."/>
            <person name="Oakley T.H."/>
            <person name="Plachetzki D.C."/>
            <person name="Zhai Y."/>
            <person name="Adamski M."/>
            <person name="Calcino A."/>
            <person name="Cummins S.F."/>
            <person name="Goodstein D.M."/>
            <person name="Harris C."/>
            <person name="Jackson D.J."/>
            <person name="Leys S.P."/>
            <person name="Shu S."/>
            <person name="Woodcroft B.J."/>
            <person name="Vervoort M."/>
            <person name="Kosik K.S."/>
            <person name="Manning G."/>
            <person name="Degnan B.M."/>
            <person name="Rokhsar D.S."/>
        </authorList>
    </citation>
    <scope>NUCLEOTIDE SEQUENCE [LARGE SCALE GENOMIC DNA]</scope>
</reference>
<sequence>MEENLALKVILQPTVHFSDEEEPYPLPKDKSLTFSQYPQTGLEVKRRIQDKFHIPLCLQTIYFNSFVLEDNQELRNIHFRDGDTLTVSYTTHGDLATVQDTLKSMKQMLLTLTHMSNVLITNKMTPAIERMLDDNLNPFVIKNLIETHLVRMPREKAEANHLYFVCNGGLRLGLKIHKILSSIPWEKHILTTQMLEHHILNLLFYLSSKYGVRILMKQHPGIISQLSKSVLRVQITPHKAILSSPLDKVSATYGNALLTETMYQGMNVIVNLSELTECQIEIVQTPELIEQLAFSMLSPSYSIICPQTVISTFLCLSYSPQTHNYLTAPVITHTIFEVCKKIAQEWSSSNSRYALTQGSIIIVKYFITLFFAFVGTASETGPRRLEPFLPDIVSLMHKFLRCTTPKQVHQSEVESGYFESTFKPYVSLCYFDYNRKISSPLCKELPLLPGFYQTCIRAGIFSLQTMSYTDDFKEIVENEGLHDYLMCLPWYMRDDELREEAEVLYRLVQAKIKTSCPPTLVNLIKGYLATNAGFTLQELMSPSFIETLDQRLTYN</sequence>
<dbReference type="eggNOG" id="ENOG502SE6M">
    <property type="taxonomic scope" value="Eukaryota"/>
</dbReference>
<dbReference type="KEGG" id="aqu:109583815"/>
<name>A0A1X7VRM0_AMPQE</name>
<evidence type="ECO:0000313" key="3">
    <source>
        <dbReference type="Proteomes" id="UP000007879"/>
    </source>
</evidence>
<dbReference type="InParanoid" id="A0A1X7VRM0"/>
<dbReference type="CDD" id="cd17039">
    <property type="entry name" value="Ubl_ubiquitin_like"/>
    <property type="match status" value="1"/>
</dbReference>
<dbReference type="EnsemblMetazoa" id="Aqu2.1.42529_001">
    <property type="protein sequence ID" value="Aqu2.1.42529_001"/>
    <property type="gene ID" value="Aqu2.1.42529"/>
</dbReference>
<dbReference type="AlphaFoldDB" id="A0A1X7VRM0"/>
<dbReference type="EnsemblMetazoa" id="XM_019999297.1">
    <property type="protein sequence ID" value="XP_019854856.1"/>
    <property type="gene ID" value="LOC109583815"/>
</dbReference>
<dbReference type="PROSITE" id="PS50053">
    <property type="entry name" value="UBIQUITIN_2"/>
    <property type="match status" value="1"/>
</dbReference>
<dbReference type="Proteomes" id="UP000007879">
    <property type="component" value="Unassembled WGS sequence"/>
</dbReference>
<dbReference type="Gene3D" id="3.10.20.90">
    <property type="entry name" value="Phosphatidylinositol 3-kinase Catalytic Subunit, Chain A, domain 1"/>
    <property type="match status" value="1"/>
</dbReference>
<feature type="domain" description="Ubiquitin-like" evidence="1">
    <location>
        <begin position="39"/>
        <end position="94"/>
    </location>
</feature>
<keyword evidence="3" id="KW-1185">Reference proteome</keyword>
<accession>A0A1X7VRM0</accession>
<dbReference type="SUPFAM" id="SSF54236">
    <property type="entry name" value="Ubiquitin-like"/>
    <property type="match status" value="1"/>
</dbReference>
<organism evidence="2">
    <name type="scientific">Amphimedon queenslandica</name>
    <name type="common">Sponge</name>
    <dbReference type="NCBI Taxonomy" id="400682"/>
    <lineage>
        <taxon>Eukaryota</taxon>
        <taxon>Metazoa</taxon>
        <taxon>Porifera</taxon>
        <taxon>Demospongiae</taxon>
        <taxon>Heteroscleromorpha</taxon>
        <taxon>Haplosclerida</taxon>
        <taxon>Niphatidae</taxon>
        <taxon>Amphimedon</taxon>
    </lineage>
</organism>
<dbReference type="InterPro" id="IPR000626">
    <property type="entry name" value="Ubiquitin-like_dom"/>
</dbReference>
<reference evidence="2" key="2">
    <citation type="submission" date="2017-05" db="UniProtKB">
        <authorList>
            <consortium name="EnsemblMetazoa"/>
        </authorList>
    </citation>
    <scope>IDENTIFICATION</scope>
</reference>
<proteinExistence type="predicted"/>
<dbReference type="OrthoDB" id="5948924at2759"/>
<gene>
    <name evidence="2" type="primary">109583815</name>
</gene>
<protein>
    <recommendedName>
        <fullName evidence="1">Ubiquitin-like domain-containing protein</fullName>
    </recommendedName>
</protein>
<evidence type="ECO:0000259" key="1">
    <source>
        <dbReference type="PROSITE" id="PS50053"/>
    </source>
</evidence>